<evidence type="ECO:0000256" key="1">
    <source>
        <dbReference type="SAM" id="MobiDB-lite"/>
    </source>
</evidence>
<evidence type="ECO:0000313" key="3">
    <source>
        <dbReference type="EMBL" id="CEF59799.1"/>
    </source>
</evidence>
<organism evidence="3">
    <name type="scientific">Strongyloides ratti</name>
    <name type="common">Parasitic roundworm</name>
    <dbReference type="NCBI Taxonomy" id="34506"/>
    <lineage>
        <taxon>Eukaryota</taxon>
        <taxon>Metazoa</taxon>
        <taxon>Ecdysozoa</taxon>
        <taxon>Nematoda</taxon>
        <taxon>Chromadorea</taxon>
        <taxon>Rhabditida</taxon>
        <taxon>Tylenchina</taxon>
        <taxon>Panagrolaimomorpha</taxon>
        <taxon>Strongyloidoidea</taxon>
        <taxon>Strongyloididae</taxon>
        <taxon>Strongyloides</taxon>
    </lineage>
</organism>
<keyword evidence="2" id="KW-1133">Transmembrane helix</keyword>
<evidence type="ECO:0000313" key="6">
    <source>
        <dbReference type="WormBase" id="SRAE_X000154300"/>
    </source>
</evidence>
<protein>
    <submittedName>
        <fullName evidence="3 5">Uncharacterized protein</fullName>
    </submittedName>
</protein>
<dbReference type="WormBase" id="SRAE_X000154300">
    <property type="protein sequence ID" value="SRP11125"/>
    <property type="gene ID" value="WBGene00267116"/>
</dbReference>
<feature type="compositionally biased region" description="Acidic residues" evidence="1">
    <location>
        <begin position="594"/>
        <end position="603"/>
    </location>
</feature>
<dbReference type="Proteomes" id="UP000035682">
    <property type="component" value="Unplaced"/>
</dbReference>
<keyword evidence="2" id="KW-0472">Membrane</keyword>
<dbReference type="RefSeq" id="XP_024499010.1">
    <property type="nucleotide sequence ID" value="XM_024650163.1"/>
</dbReference>
<evidence type="ECO:0000313" key="4">
    <source>
        <dbReference type="Proteomes" id="UP000035682"/>
    </source>
</evidence>
<proteinExistence type="predicted"/>
<keyword evidence="2" id="KW-0812">Transmembrane</keyword>
<reference evidence="3" key="1">
    <citation type="submission" date="2014-09" db="EMBL/GenBank/DDBJ databases">
        <authorList>
            <person name="Aslett A.Martin."/>
        </authorList>
    </citation>
    <scope>NUCLEOTIDE SEQUENCE</scope>
    <source>
        <strain evidence="3">ED321 Heterogonic</strain>
    </source>
</reference>
<name>A0A090KQZ7_STRRB</name>
<gene>
    <name evidence="3 5 6" type="ORF">SRAE_X000154300</name>
</gene>
<dbReference type="GeneID" id="36384610"/>
<reference evidence="5" key="3">
    <citation type="submission" date="2020-12" db="UniProtKB">
        <authorList>
            <consortium name="WormBaseParasite"/>
        </authorList>
    </citation>
    <scope>IDENTIFICATION</scope>
</reference>
<dbReference type="WBParaSite" id="SRAE_X000154300.1">
    <property type="protein sequence ID" value="SRAE_X000154300.1"/>
    <property type="gene ID" value="WBGene00267116"/>
</dbReference>
<evidence type="ECO:0000256" key="2">
    <source>
        <dbReference type="SAM" id="Phobius"/>
    </source>
</evidence>
<feature type="transmembrane region" description="Helical" evidence="2">
    <location>
        <begin position="676"/>
        <end position="695"/>
    </location>
</feature>
<dbReference type="EMBL" id="LN609396">
    <property type="protein sequence ID" value="CEF59799.1"/>
    <property type="molecule type" value="Genomic_DNA"/>
</dbReference>
<dbReference type="CTD" id="36384610"/>
<accession>A0A090KQZ7</accession>
<dbReference type="AlphaFoldDB" id="A0A090KQZ7"/>
<reference evidence="4" key="2">
    <citation type="submission" date="2014-09" db="EMBL/GenBank/DDBJ databases">
        <authorList>
            <person name="Martin A.A."/>
        </authorList>
    </citation>
    <scope>NUCLEOTIDE SEQUENCE</scope>
    <source>
        <strain evidence="4">ED321</strain>
    </source>
</reference>
<feature type="compositionally biased region" description="Acidic residues" evidence="1">
    <location>
        <begin position="320"/>
        <end position="335"/>
    </location>
</feature>
<feature type="region of interest" description="Disordered" evidence="1">
    <location>
        <begin position="318"/>
        <end position="338"/>
    </location>
</feature>
<sequence>MLININNIYINGNSNIEEINHKSDIDTIESVEALKNQIIINTSKIGPIDILKVTIDVYDLENKKLLYSNSYSGILLLISRGKYVINFLESFHWYGIIYQVYQTTSQESKHHIEKIMVKTIGEKKNNLSQKETPLLLSVKSERSKLEETHLVVFQIKWNESTKDKKGIDYGKANITLECNGILKNKEITLNKSELGKDIEIKIENDFGIHEEFNGSHKLIAVVKPKYCNKLCWNGKIYSTVLEYTFERDISKECEKFNPIYAQTEVRDIISYNISDSKLIIFTTQPNEIPITDEKYDIIIVKAIQLAHKNITINNSTNITDNDENNQNEIDLPENDDVGKKNNTIEEEFVITGNDRYNMSQFEIKNLEENSYYAVSYNYKKLNPIPYHDELNFVIQIPEKNLTKPTFLPVIVNISTTTLDKEKKNSSENLKENEHIKAMINFYISKEFMNYRILVEIQSIINESDIFLPITSKTNDSIFWLTQKSNVHSIILPEDLIKYLCGKCKLNIIICYTYEKEESNKRFKRNIKNVNNIPENYDENLNNTFLRTKNDLMDVYNDTDNKSLKDKINMSATLLLSTLATLPNDNNKMDKDNDNMDNENDEDDEKIKRNTSEKTIFDGLKMETNMTSLLSNESNEKCTQLQLCYKLHIYLESKMYDIGKRCHNLTELFLINGKDNLYSINLIYFLMFYFILYNFVN</sequence>
<feature type="region of interest" description="Disordered" evidence="1">
    <location>
        <begin position="584"/>
        <end position="605"/>
    </location>
</feature>
<evidence type="ECO:0000313" key="5">
    <source>
        <dbReference type="WBParaSite" id="SRAE_X000154300.1"/>
    </source>
</evidence>
<keyword evidence="4" id="KW-1185">Reference proteome</keyword>
<dbReference type="OrthoDB" id="5791188at2759"/>